<dbReference type="Gene3D" id="3.40.50.1820">
    <property type="entry name" value="alpha/beta hydrolase"/>
    <property type="match status" value="1"/>
</dbReference>
<dbReference type="EMBL" id="JAGPYM010000030">
    <property type="protein sequence ID" value="KAH6877282.1"/>
    <property type="molecule type" value="Genomic_DNA"/>
</dbReference>
<gene>
    <name evidence="7" type="ORF">B0T10DRAFT_190514</name>
</gene>
<dbReference type="SUPFAM" id="SSF53474">
    <property type="entry name" value="alpha/beta-Hydrolases"/>
    <property type="match status" value="1"/>
</dbReference>
<evidence type="ECO:0000256" key="1">
    <source>
        <dbReference type="ARBA" id="ARBA00007387"/>
    </source>
</evidence>
<dbReference type="Pfam" id="PF05705">
    <property type="entry name" value="DUF829"/>
    <property type="match status" value="1"/>
</dbReference>
<evidence type="ECO:0000256" key="2">
    <source>
        <dbReference type="ARBA" id="ARBA00022692"/>
    </source>
</evidence>
<keyword evidence="5" id="KW-0539">Nucleus</keyword>
<dbReference type="OrthoDB" id="77878at2759"/>
<accession>A0A9P8VUN7</accession>
<name>A0A9P8VUN7_9HYPO</name>
<dbReference type="GO" id="GO:0005640">
    <property type="term" value="C:nuclear outer membrane"/>
    <property type="evidence" value="ECO:0007669"/>
    <property type="project" value="UniProtKB-SubCell"/>
</dbReference>
<organism evidence="7 8">
    <name type="scientific">Thelonectria olida</name>
    <dbReference type="NCBI Taxonomy" id="1576542"/>
    <lineage>
        <taxon>Eukaryota</taxon>
        <taxon>Fungi</taxon>
        <taxon>Dikarya</taxon>
        <taxon>Ascomycota</taxon>
        <taxon>Pezizomycotina</taxon>
        <taxon>Sordariomycetes</taxon>
        <taxon>Hypocreomycetidae</taxon>
        <taxon>Hypocreales</taxon>
        <taxon>Nectriaceae</taxon>
        <taxon>Thelonectria</taxon>
    </lineage>
</organism>
<evidence type="ECO:0000313" key="8">
    <source>
        <dbReference type="Proteomes" id="UP000777438"/>
    </source>
</evidence>
<evidence type="ECO:0008006" key="9">
    <source>
        <dbReference type="Google" id="ProtNLM"/>
    </source>
</evidence>
<evidence type="ECO:0000256" key="6">
    <source>
        <dbReference type="ARBA" id="ARBA00034303"/>
    </source>
</evidence>
<keyword evidence="8" id="KW-1185">Reference proteome</keyword>
<protein>
    <recommendedName>
        <fullName evidence="9">Indole-diterpene biosynthesis protein PaxU</fullName>
    </recommendedName>
</protein>
<evidence type="ECO:0000256" key="3">
    <source>
        <dbReference type="ARBA" id="ARBA00022989"/>
    </source>
</evidence>
<dbReference type="PANTHER" id="PTHR12265">
    <property type="entry name" value="TRANSMEMBRANE PROTEIN 53"/>
    <property type="match status" value="1"/>
</dbReference>
<dbReference type="AlphaFoldDB" id="A0A9P8VUN7"/>
<keyword evidence="2" id="KW-0812">Transmembrane</keyword>
<proteinExistence type="inferred from homology"/>
<comment type="similarity">
    <text evidence="1">Belongs to the TMEM53 family.</text>
</comment>
<comment type="subcellular location">
    <subcellularLocation>
        <location evidence="6">Nucleus outer membrane</location>
        <topology evidence="6">Single-pass membrane protein</topology>
    </subcellularLocation>
</comment>
<comment type="caution">
    <text evidence="7">The sequence shown here is derived from an EMBL/GenBank/DDBJ whole genome shotgun (WGS) entry which is preliminary data.</text>
</comment>
<evidence type="ECO:0000256" key="4">
    <source>
        <dbReference type="ARBA" id="ARBA00023136"/>
    </source>
</evidence>
<reference evidence="7 8" key="1">
    <citation type="journal article" date="2021" name="Nat. Commun.">
        <title>Genetic determinants of endophytism in the Arabidopsis root mycobiome.</title>
        <authorList>
            <person name="Mesny F."/>
            <person name="Miyauchi S."/>
            <person name="Thiergart T."/>
            <person name="Pickel B."/>
            <person name="Atanasova L."/>
            <person name="Karlsson M."/>
            <person name="Huettel B."/>
            <person name="Barry K.W."/>
            <person name="Haridas S."/>
            <person name="Chen C."/>
            <person name="Bauer D."/>
            <person name="Andreopoulos W."/>
            <person name="Pangilinan J."/>
            <person name="LaButti K."/>
            <person name="Riley R."/>
            <person name="Lipzen A."/>
            <person name="Clum A."/>
            <person name="Drula E."/>
            <person name="Henrissat B."/>
            <person name="Kohler A."/>
            <person name="Grigoriev I.V."/>
            <person name="Martin F.M."/>
            <person name="Hacquard S."/>
        </authorList>
    </citation>
    <scope>NUCLEOTIDE SEQUENCE [LARGE SCALE GENOMIC DNA]</scope>
    <source>
        <strain evidence="7 8">MPI-CAGE-CH-0241</strain>
    </source>
</reference>
<dbReference type="PANTHER" id="PTHR12265:SF30">
    <property type="entry name" value="TRANSMEMBRANE PROTEIN 53"/>
    <property type="match status" value="1"/>
</dbReference>
<dbReference type="InterPro" id="IPR008547">
    <property type="entry name" value="DUF829_TMEM53"/>
</dbReference>
<evidence type="ECO:0000313" key="7">
    <source>
        <dbReference type="EMBL" id="KAH6877282.1"/>
    </source>
</evidence>
<dbReference type="Proteomes" id="UP000777438">
    <property type="component" value="Unassembled WGS sequence"/>
</dbReference>
<sequence length="287" mass="31752">MAAPETTAAAQSTKEAKPLAFMHNLNSMVAYFDPGPSAPPPSDAPRLIIVLGWMDARDAHVAKYIDHYRTMFPSSRILLVRSPGFMWARHALRRENLQAAVPVLRDLSTAAADTDEQPQVLLHVFSNGGVASAGTLWELWAGSLDGAGQRMPRFVTVMDSCPGFWNYAGNLNATALSLPGWAWPVAHGIIFVCWLLWLAHDKQGPQEANAAILNSPAFMSREVRRTYVYGTADRAVAWEHIETHAREAQQKGSTARLEKFEGGQHVSQMRVDADRYWRAVGETWTGN</sequence>
<dbReference type="InterPro" id="IPR029058">
    <property type="entry name" value="AB_hydrolase_fold"/>
</dbReference>
<keyword evidence="4" id="KW-0472">Membrane</keyword>
<evidence type="ECO:0000256" key="5">
    <source>
        <dbReference type="ARBA" id="ARBA00023242"/>
    </source>
</evidence>
<keyword evidence="3" id="KW-1133">Transmembrane helix</keyword>